<evidence type="ECO:0000256" key="1">
    <source>
        <dbReference type="SAM" id="MobiDB-lite"/>
    </source>
</evidence>
<gene>
    <name evidence="2" type="ORF">IQ251_17790</name>
</gene>
<protein>
    <submittedName>
        <fullName evidence="2">Uncharacterized protein</fullName>
    </submittedName>
</protein>
<reference evidence="2" key="1">
    <citation type="submission" date="2020-10" db="EMBL/GenBank/DDBJ databases">
        <title>Diversity and distribution of actinomycetes associated with coral in the coast of Hainan.</title>
        <authorList>
            <person name="Li F."/>
        </authorList>
    </citation>
    <scope>NUCLEOTIDE SEQUENCE</scope>
    <source>
        <strain evidence="2">HNM0983</strain>
    </source>
</reference>
<proteinExistence type="predicted"/>
<evidence type="ECO:0000313" key="2">
    <source>
        <dbReference type="EMBL" id="MBE9376305.1"/>
    </source>
</evidence>
<organism evidence="2 3">
    <name type="scientific">Saccharopolyspora montiporae</name>
    <dbReference type="NCBI Taxonomy" id="2781240"/>
    <lineage>
        <taxon>Bacteria</taxon>
        <taxon>Bacillati</taxon>
        <taxon>Actinomycetota</taxon>
        <taxon>Actinomycetes</taxon>
        <taxon>Pseudonocardiales</taxon>
        <taxon>Pseudonocardiaceae</taxon>
        <taxon>Saccharopolyspora</taxon>
    </lineage>
</organism>
<feature type="region of interest" description="Disordered" evidence="1">
    <location>
        <begin position="1"/>
        <end position="35"/>
    </location>
</feature>
<name>A0A929BCK7_9PSEU</name>
<comment type="caution">
    <text evidence="2">The sequence shown here is derived from an EMBL/GenBank/DDBJ whole genome shotgun (WGS) entry which is preliminary data.</text>
</comment>
<accession>A0A929BCK7</accession>
<dbReference type="RefSeq" id="WP_193929842.1">
    <property type="nucleotide sequence ID" value="NZ_JADEYC010000039.1"/>
</dbReference>
<sequence length="104" mass="10617">MASRWQELRTTAEAQARAGEQLDSTSRGTPTGGADRAAAREALLVLTSTAAALARQLDMLASAYASPGLAEDSEVHTALDQAAAAAEDLGTCTSVAAQAIVEQD</sequence>
<keyword evidence="3" id="KW-1185">Reference proteome</keyword>
<dbReference type="AlphaFoldDB" id="A0A929BCK7"/>
<dbReference type="Proteomes" id="UP000598360">
    <property type="component" value="Unassembled WGS sequence"/>
</dbReference>
<dbReference type="EMBL" id="JADEYC010000039">
    <property type="protein sequence ID" value="MBE9376305.1"/>
    <property type="molecule type" value="Genomic_DNA"/>
</dbReference>
<evidence type="ECO:0000313" key="3">
    <source>
        <dbReference type="Proteomes" id="UP000598360"/>
    </source>
</evidence>